<reference evidence="3" key="1">
    <citation type="journal article" date="2020" name="Stud. Mycol.">
        <title>101 Dothideomycetes genomes: A test case for predicting lifestyles and emergence of pathogens.</title>
        <authorList>
            <person name="Haridas S."/>
            <person name="Albert R."/>
            <person name="Binder M."/>
            <person name="Bloem J."/>
            <person name="LaButti K."/>
            <person name="Salamov A."/>
            <person name="Andreopoulos B."/>
            <person name="Baker S."/>
            <person name="Barry K."/>
            <person name="Bills G."/>
            <person name="Bluhm B."/>
            <person name="Cannon C."/>
            <person name="Castanera R."/>
            <person name="Culley D."/>
            <person name="Daum C."/>
            <person name="Ezra D."/>
            <person name="Gonzalez J."/>
            <person name="Henrissat B."/>
            <person name="Kuo A."/>
            <person name="Liang C."/>
            <person name="Lipzen A."/>
            <person name="Lutzoni F."/>
            <person name="Magnuson J."/>
            <person name="Mondo S."/>
            <person name="Nolan M."/>
            <person name="Ohm R."/>
            <person name="Pangilinan J."/>
            <person name="Park H.-J."/>
            <person name="Ramirez L."/>
            <person name="Alfaro M."/>
            <person name="Sun H."/>
            <person name="Tritt A."/>
            <person name="Yoshinaga Y."/>
            <person name="Zwiers L.-H."/>
            <person name="Turgeon B."/>
            <person name="Goodwin S."/>
            <person name="Spatafora J."/>
            <person name="Crous P."/>
            <person name="Grigoriev I."/>
        </authorList>
    </citation>
    <scope>NUCLEOTIDE SEQUENCE [LARGE SCALE GENOMIC DNA]</scope>
    <source>
        <strain evidence="3">CBS 304.66</strain>
    </source>
</reference>
<keyword evidence="3" id="KW-1185">Reference proteome</keyword>
<evidence type="ECO:0000313" key="3">
    <source>
        <dbReference type="Proteomes" id="UP000800093"/>
    </source>
</evidence>
<feature type="compositionally biased region" description="Low complexity" evidence="1">
    <location>
        <begin position="185"/>
        <end position="201"/>
    </location>
</feature>
<name>A0A9P4K9X5_9PLEO</name>
<dbReference type="OrthoDB" id="3800536at2759"/>
<dbReference type="EMBL" id="ML986616">
    <property type="protein sequence ID" value="KAF2264426.1"/>
    <property type="molecule type" value="Genomic_DNA"/>
</dbReference>
<comment type="caution">
    <text evidence="2">The sequence shown here is derived from an EMBL/GenBank/DDBJ whole genome shotgun (WGS) entry which is preliminary data.</text>
</comment>
<accession>A0A9P4K9X5</accession>
<sequence>MNPSSSLAQSDEISYGRLSNGFEFELRSEDSDGDFASFTAASGDEPPNESDASGRRPLRKTKVIEEASAYDNVLVVTTNEQLSDGTLGHGQLTPGKQASAKALAYEAVSREHSPVEDPATRTRFTLGKHYEIVTEVRGVDEKAQRPPEIHLSKLANNIEGNADGQSLIQAKATISDHEDQSGRATHPLHISSSPSPTSIDLSSVTCTKEGLEGTRDPLIDMVHL</sequence>
<gene>
    <name evidence="2" type="ORF">CC78DRAFT_580499</name>
</gene>
<dbReference type="AlphaFoldDB" id="A0A9P4K9X5"/>
<feature type="region of interest" description="Disordered" evidence="1">
    <location>
        <begin position="30"/>
        <end position="59"/>
    </location>
</feature>
<proteinExistence type="predicted"/>
<evidence type="ECO:0000256" key="1">
    <source>
        <dbReference type="SAM" id="MobiDB-lite"/>
    </source>
</evidence>
<feature type="region of interest" description="Disordered" evidence="1">
    <location>
        <begin position="174"/>
        <end position="201"/>
    </location>
</feature>
<dbReference type="Proteomes" id="UP000800093">
    <property type="component" value="Unassembled WGS sequence"/>
</dbReference>
<protein>
    <submittedName>
        <fullName evidence="2">Uncharacterized protein</fullName>
    </submittedName>
</protein>
<evidence type="ECO:0000313" key="2">
    <source>
        <dbReference type="EMBL" id="KAF2264426.1"/>
    </source>
</evidence>
<organism evidence="2 3">
    <name type="scientific">Lojkania enalia</name>
    <dbReference type="NCBI Taxonomy" id="147567"/>
    <lineage>
        <taxon>Eukaryota</taxon>
        <taxon>Fungi</taxon>
        <taxon>Dikarya</taxon>
        <taxon>Ascomycota</taxon>
        <taxon>Pezizomycotina</taxon>
        <taxon>Dothideomycetes</taxon>
        <taxon>Pleosporomycetidae</taxon>
        <taxon>Pleosporales</taxon>
        <taxon>Pleosporales incertae sedis</taxon>
        <taxon>Lojkania</taxon>
    </lineage>
</organism>